<dbReference type="GO" id="GO:0006906">
    <property type="term" value="P:vesicle fusion"/>
    <property type="evidence" value="ECO:0007669"/>
    <property type="project" value="TreeGrafter"/>
</dbReference>
<keyword evidence="3 9" id="KW-0812">Transmembrane</keyword>
<dbReference type="GO" id="GO:0031201">
    <property type="term" value="C:SNARE complex"/>
    <property type="evidence" value="ECO:0007669"/>
    <property type="project" value="TreeGrafter"/>
</dbReference>
<dbReference type="PANTHER" id="PTHR21230:SF1">
    <property type="entry name" value="GOLGI SNAP RECEPTOR COMPLEX MEMBER 2"/>
    <property type="match status" value="1"/>
</dbReference>
<evidence type="ECO:0000313" key="10">
    <source>
        <dbReference type="EMBL" id="KAF6003383.1"/>
    </source>
</evidence>
<dbReference type="EMBL" id="VWRR01000007">
    <property type="protein sequence ID" value="KAF6003383.1"/>
    <property type="molecule type" value="Genomic_DNA"/>
</dbReference>
<dbReference type="Proteomes" id="UP000530660">
    <property type="component" value="Unassembled WGS sequence"/>
</dbReference>
<protein>
    <recommendedName>
        <fullName evidence="12">Golgi SNAP receptor complex member 2</fullName>
    </recommendedName>
</protein>
<sequence>MTARPGSSFTVQVIPKAAQSLDQVHRETRKQLFGVQQRLQELEQLQQTQAAGPARASDASSSSSAVLEALQTIQIELQQLERLTSELTQLASRAPPTQRALWERRAVQLQSQLHELGTFWRQVHTTERQRHWHTRARESLLEGADLSRSKANADATVLDLERLEEQSLSRSSQQADGIVSSGHDILEALRQQHHTLKAVRRKTLDMAHRLGISQRLLRRIQRRARNDMRLVCGGFTTIALLVCALWYFKSRVS</sequence>
<reference evidence="10 11" key="1">
    <citation type="journal article" date="2020" name="J. Phycol.">
        <title>Comparative genome analysis reveals Cyanidiococcus gen. nov., a new extremophilic red algal genus sister to Cyanidioschyzon (Cyanidioschyzonaceae, Rhodophyta).</title>
        <authorList>
            <person name="Liu S.-L."/>
            <person name="Chiang Y.-R."/>
            <person name="Yoon H.S."/>
            <person name="Fu H.-Y."/>
        </authorList>
    </citation>
    <scope>NUCLEOTIDE SEQUENCE [LARGE SCALE GENOMIC DNA]</scope>
    <source>
        <strain evidence="10 11">THAL066</strain>
    </source>
</reference>
<evidence type="ECO:0000256" key="3">
    <source>
        <dbReference type="ARBA" id="ARBA00022692"/>
    </source>
</evidence>
<dbReference type="InterPro" id="IPR027027">
    <property type="entry name" value="GOSR2/Membrin/Bos1"/>
</dbReference>
<evidence type="ECO:0000256" key="4">
    <source>
        <dbReference type="ARBA" id="ARBA00022927"/>
    </source>
</evidence>
<evidence type="ECO:0000256" key="2">
    <source>
        <dbReference type="ARBA" id="ARBA00022448"/>
    </source>
</evidence>
<dbReference type="Gene3D" id="1.20.5.110">
    <property type="match status" value="1"/>
</dbReference>
<dbReference type="OrthoDB" id="158360at2759"/>
<comment type="subcellular location">
    <subcellularLocation>
        <location evidence="1">Golgi apparatus membrane</location>
        <topology evidence="1">Single-pass type IV membrane protein</topology>
    </subcellularLocation>
</comment>
<dbReference type="GO" id="GO:0031902">
    <property type="term" value="C:late endosome membrane"/>
    <property type="evidence" value="ECO:0007669"/>
    <property type="project" value="TreeGrafter"/>
</dbReference>
<evidence type="ECO:0000256" key="7">
    <source>
        <dbReference type="ARBA" id="ARBA00023136"/>
    </source>
</evidence>
<proteinExistence type="predicted"/>
<evidence type="ECO:0000256" key="9">
    <source>
        <dbReference type="SAM" id="Phobius"/>
    </source>
</evidence>
<evidence type="ECO:0000256" key="5">
    <source>
        <dbReference type="ARBA" id="ARBA00022989"/>
    </source>
</evidence>
<dbReference type="GO" id="GO:0015031">
    <property type="term" value="P:protein transport"/>
    <property type="evidence" value="ECO:0007669"/>
    <property type="project" value="UniProtKB-KW"/>
</dbReference>
<feature type="transmembrane region" description="Helical" evidence="9">
    <location>
        <begin position="228"/>
        <end position="248"/>
    </location>
</feature>
<dbReference type="GO" id="GO:0005789">
    <property type="term" value="C:endoplasmic reticulum membrane"/>
    <property type="evidence" value="ECO:0007669"/>
    <property type="project" value="TreeGrafter"/>
</dbReference>
<evidence type="ECO:0008006" key="12">
    <source>
        <dbReference type="Google" id="ProtNLM"/>
    </source>
</evidence>
<evidence type="ECO:0000256" key="8">
    <source>
        <dbReference type="PIRNR" id="PIRNR028865"/>
    </source>
</evidence>
<dbReference type="GO" id="GO:0005484">
    <property type="term" value="F:SNAP receptor activity"/>
    <property type="evidence" value="ECO:0007669"/>
    <property type="project" value="InterPro"/>
</dbReference>
<dbReference type="PIRSF" id="PIRSF028865">
    <property type="entry name" value="Membrin-2"/>
    <property type="match status" value="1"/>
</dbReference>
<organism evidence="10 11">
    <name type="scientific">Cyanidiococcus yangmingshanensis</name>
    <dbReference type="NCBI Taxonomy" id="2690220"/>
    <lineage>
        <taxon>Eukaryota</taxon>
        <taxon>Rhodophyta</taxon>
        <taxon>Bangiophyceae</taxon>
        <taxon>Cyanidiales</taxon>
        <taxon>Cyanidiaceae</taxon>
        <taxon>Cyanidiococcus</taxon>
    </lineage>
</organism>
<dbReference type="GO" id="GO:0000139">
    <property type="term" value="C:Golgi membrane"/>
    <property type="evidence" value="ECO:0007669"/>
    <property type="project" value="UniProtKB-SubCell"/>
</dbReference>
<gene>
    <name evidence="10" type="ORF">F1559_004210</name>
</gene>
<dbReference type="Pfam" id="PF12352">
    <property type="entry name" value="V-SNARE_C"/>
    <property type="match status" value="1"/>
</dbReference>
<dbReference type="GO" id="GO:0012507">
    <property type="term" value="C:ER to Golgi transport vesicle membrane"/>
    <property type="evidence" value="ECO:0007669"/>
    <property type="project" value="TreeGrafter"/>
</dbReference>
<keyword evidence="5 9" id="KW-1133">Transmembrane helix</keyword>
<evidence type="ECO:0000256" key="1">
    <source>
        <dbReference type="ARBA" id="ARBA00004409"/>
    </source>
</evidence>
<dbReference type="GO" id="GO:0000149">
    <property type="term" value="F:SNARE binding"/>
    <property type="evidence" value="ECO:0007669"/>
    <property type="project" value="TreeGrafter"/>
</dbReference>
<keyword evidence="4 8" id="KW-0653">Protein transport</keyword>
<evidence type="ECO:0000256" key="6">
    <source>
        <dbReference type="ARBA" id="ARBA00023034"/>
    </source>
</evidence>
<dbReference type="SUPFAM" id="SSF58038">
    <property type="entry name" value="SNARE fusion complex"/>
    <property type="match status" value="1"/>
</dbReference>
<keyword evidence="2 8" id="KW-0813">Transport</keyword>
<dbReference type="AlphaFoldDB" id="A0A7J7IJY5"/>
<keyword evidence="11" id="KW-1185">Reference proteome</keyword>
<comment type="caution">
    <text evidence="10">The sequence shown here is derived from an EMBL/GenBank/DDBJ whole genome shotgun (WGS) entry which is preliminary data.</text>
</comment>
<accession>A0A7J7IJY5</accession>
<evidence type="ECO:0000313" key="11">
    <source>
        <dbReference type="Proteomes" id="UP000530660"/>
    </source>
</evidence>
<keyword evidence="6" id="KW-0333">Golgi apparatus</keyword>
<name>A0A7J7IJY5_9RHOD</name>
<keyword evidence="7 8" id="KW-0472">Membrane</keyword>
<dbReference type="PANTHER" id="PTHR21230">
    <property type="entry name" value="VESICLE TRANSPORT V-SNARE PROTEIN VTI1-RELATED"/>
    <property type="match status" value="1"/>
</dbReference>